<keyword evidence="7" id="KW-0378">Hydrolase</keyword>
<feature type="region of interest" description="Disordered" evidence="9">
    <location>
        <begin position="967"/>
        <end position="1193"/>
    </location>
</feature>
<dbReference type="Pfam" id="PF02383">
    <property type="entry name" value="Syja_N"/>
    <property type="match status" value="1"/>
</dbReference>
<comment type="subcellular location">
    <subcellularLocation>
        <location evidence="1">Cytoplasm</location>
    </subcellularLocation>
</comment>
<dbReference type="FunCoup" id="A0A4Q1BDF4">
    <property type="interactions" value="182"/>
</dbReference>
<evidence type="ECO:0000256" key="2">
    <source>
        <dbReference type="ARBA" id="ARBA00008943"/>
    </source>
</evidence>
<evidence type="ECO:0000256" key="5">
    <source>
        <dbReference type="ARBA" id="ARBA00022448"/>
    </source>
</evidence>
<sequence length="1193" mass="131114">MPASLYLRPNPRAFFLLTSDHALVFRHPDTTESKASKSVVVAEFLAIEEVDMRGLVMVSRGRTVEGVLGVTCVPTERSSIPEIFLLLMTDFTPLSPFLPSSSLRPARVLGVEFFSLSSSFWDPPDLVAAINASVALDEWQDPYNPQAYPLSQSSTQSQAQQQGLDHPCAGMKKYLESGGFFFAEECKWDISTRMGDTNWVHAEKGLVKHPLDTFDERFVWNAKLLAPLLTFRSKLPASVKASLDQQNLLIPVLQGFCGSVPIATGTYIENGRPEIAALGIISRLSWKRAGARFRTRGIDDDGQVANFVETEVVLATSNVCLSYVEVRGSVPMFWQQPSTGLGTLQQKVEIIRPPQATQPAFDKHFLDLMDHYGSIHAVNLLGQRDSEAMLSAAYSDHLAALRQTLEAMPHDGTSPRGDLDLTAYDFHASVRTNGQDAPKHDFSTRLSGPVRSSEKFAWTAIDAETGQIIERQQGVFRVNCLDCLDRTNYVQEVISSIALARFLRSIGSPLATSPTLWNAHRQLWADNGDRLSKIYAGTGALNTSATRSGKKTFAGLLSDATKSMGRAYITNFQDKGKQTSIDMLLGMMAGQRPVVLFDPIGDSVQTALAARVDEYSQTREITIFAGTWNLNGKLPDESLEPWLFPAGKEDADIYMIAFQEIVELTAGQILQTDPAKRRMWEKYIMDTFHARGEKHPEYLLFRSEQLVGTALIIVIRSDLAPNVRNVETATKKTGLQGLSGNKGGVGIRLDLFDSSFCFMTCHLAAGQNNVAERNADYRTISEGLKFLRGKSIEDHDVIIWAADFNYRISLPNGEVRELTASDDIESLVEADQLKLAIEAGEVFHGYQEGIITFLPTYKYDNGTDEYDTSEKQRIPSWTDRVLYRGSEVHLETYNRADLRTSDHRPVYAVVRADVKQIDHVKKDKITEEIMGALRSHDGRIDTKIQTALYGGPGDVTEKLIPSTLRNGHKHFPHKAPALPPRPSRTISQSSLNTNPVTRQVPSGSASRYLMSVSQPSISVESNRRAPPPIPNRIPSTKSVSSLTQTSSSSSDRRSINNIPRKISSGSVSSITSRIHAASPTPLMTPTSTGDFILVSSSKNPLPLPSRQGSLPRLSPPSIPKRSNGSPQAVVPLSKTRPSLDLNASPPEGLAAPVLTPDVVKTVKKPVPNVPSKPAKLRGGMSGSEPKHVTPMTT</sequence>
<feature type="compositionally biased region" description="Polar residues" evidence="9">
    <location>
        <begin position="984"/>
        <end position="1020"/>
    </location>
</feature>
<feature type="compositionally biased region" description="Polar residues" evidence="9">
    <location>
        <begin position="1081"/>
        <end position="1099"/>
    </location>
</feature>
<dbReference type="PROSITE" id="PS50275">
    <property type="entry name" value="SAC"/>
    <property type="match status" value="1"/>
</dbReference>
<dbReference type="SUPFAM" id="SSF56219">
    <property type="entry name" value="DNase I-like"/>
    <property type="match status" value="1"/>
</dbReference>
<reference evidence="11 12" key="1">
    <citation type="submission" date="2016-06" db="EMBL/GenBank/DDBJ databases">
        <title>Evolution of pathogenesis and genome organization in the Tremellales.</title>
        <authorList>
            <person name="Cuomo C."/>
            <person name="Litvintseva A."/>
            <person name="Heitman J."/>
            <person name="Chen Y."/>
            <person name="Sun S."/>
            <person name="Springer D."/>
            <person name="Dromer F."/>
            <person name="Young S."/>
            <person name="Zeng Q."/>
            <person name="Chapman S."/>
            <person name="Gujja S."/>
            <person name="Saif S."/>
            <person name="Birren B."/>
        </authorList>
    </citation>
    <scope>NUCLEOTIDE SEQUENCE [LARGE SCALE GENOMIC DNA]</scope>
    <source>
        <strain evidence="11 12">ATCC 28783</strain>
    </source>
</reference>
<gene>
    <name evidence="11" type="ORF">M231_06848</name>
</gene>
<feature type="compositionally biased region" description="Low complexity" evidence="9">
    <location>
        <begin position="1062"/>
        <end position="1074"/>
    </location>
</feature>
<evidence type="ECO:0000256" key="4">
    <source>
        <dbReference type="ARBA" id="ARBA00013044"/>
    </source>
</evidence>
<proteinExistence type="inferred from homology"/>
<comment type="caution">
    <text evidence="11">The sequence shown here is derived from an EMBL/GenBank/DDBJ whole genome shotgun (WGS) entry which is preliminary data.</text>
</comment>
<keyword evidence="8" id="KW-0653">Protein transport</keyword>
<dbReference type="EMBL" id="SDIL01000117">
    <property type="protein sequence ID" value="RXK35884.1"/>
    <property type="molecule type" value="Genomic_DNA"/>
</dbReference>
<evidence type="ECO:0000256" key="6">
    <source>
        <dbReference type="ARBA" id="ARBA00022490"/>
    </source>
</evidence>
<dbReference type="SMART" id="SM00128">
    <property type="entry name" value="IPPc"/>
    <property type="match status" value="1"/>
</dbReference>
<dbReference type="OrthoDB" id="405996at2759"/>
<evidence type="ECO:0000256" key="1">
    <source>
        <dbReference type="ARBA" id="ARBA00004496"/>
    </source>
</evidence>
<keyword evidence="12" id="KW-1185">Reference proteome</keyword>
<accession>A0A4Q1BDF4</accession>
<dbReference type="Pfam" id="PF22669">
    <property type="entry name" value="Exo_endo_phos2"/>
    <property type="match status" value="1"/>
</dbReference>
<dbReference type="GO" id="GO:0043813">
    <property type="term" value="F:phosphatidylinositol-3,5-bisphosphate 5-phosphatase activity"/>
    <property type="evidence" value="ECO:0007669"/>
    <property type="project" value="TreeGrafter"/>
</dbReference>
<dbReference type="STRING" id="5217.A0A4Q1BDF4"/>
<evidence type="ECO:0000256" key="7">
    <source>
        <dbReference type="ARBA" id="ARBA00022801"/>
    </source>
</evidence>
<comment type="similarity">
    <text evidence="2">Belongs to the synaptojanin family.</text>
</comment>
<dbReference type="Proteomes" id="UP000289152">
    <property type="component" value="Unassembled WGS sequence"/>
</dbReference>
<evidence type="ECO:0000259" key="10">
    <source>
        <dbReference type="PROSITE" id="PS50275"/>
    </source>
</evidence>
<feature type="domain" description="SAC" evidence="10">
    <location>
        <begin position="171"/>
        <end position="537"/>
    </location>
</feature>
<dbReference type="InterPro" id="IPR046985">
    <property type="entry name" value="IP5"/>
</dbReference>
<evidence type="ECO:0000313" key="12">
    <source>
        <dbReference type="Proteomes" id="UP000289152"/>
    </source>
</evidence>
<dbReference type="InterPro" id="IPR002013">
    <property type="entry name" value="SAC_dom"/>
</dbReference>
<dbReference type="InterPro" id="IPR000300">
    <property type="entry name" value="IPPc"/>
</dbReference>
<dbReference type="GO" id="GO:0016020">
    <property type="term" value="C:membrane"/>
    <property type="evidence" value="ECO:0007669"/>
    <property type="project" value="TreeGrafter"/>
</dbReference>
<name>A0A4Q1BDF4_TREME</name>
<dbReference type="InterPro" id="IPR036691">
    <property type="entry name" value="Endo/exonu/phosph_ase_sf"/>
</dbReference>
<keyword evidence="6" id="KW-0963">Cytoplasm</keyword>
<dbReference type="PANTHER" id="PTHR11200:SF257">
    <property type="entry name" value="PHOSPHOINOSITIDE 5-PHOSPHATASE"/>
    <property type="match status" value="1"/>
</dbReference>
<feature type="compositionally biased region" description="Low complexity" evidence="9">
    <location>
        <begin position="1032"/>
        <end position="1049"/>
    </location>
</feature>
<protein>
    <recommendedName>
        <fullName evidence="4">phosphoinositide 5-phosphatase</fullName>
        <ecNumber evidence="4">3.1.3.36</ecNumber>
    </recommendedName>
</protein>
<dbReference type="GO" id="GO:0046856">
    <property type="term" value="P:phosphatidylinositol dephosphorylation"/>
    <property type="evidence" value="ECO:0007669"/>
    <property type="project" value="InterPro"/>
</dbReference>
<evidence type="ECO:0000256" key="8">
    <source>
        <dbReference type="ARBA" id="ARBA00022927"/>
    </source>
</evidence>
<keyword evidence="5" id="KW-0813">Transport</keyword>
<evidence type="ECO:0000256" key="3">
    <source>
        <dbReference type="ARBA" id="ARBA00009678"/>
    </source>
</evidence>
<dbReference type="InParanoid" id="A0A4Q1BDF4"/>
<dbReference type="FunFam" id="3.60.10.10:FF:000029">
    <property type="entry name" value="Inositol polyphosphate 5-phosphatase"/>
    <property type="match status" value="1"/>
</dbReference>
<dbReference type="GO" id="GO:0004439">
    <property type="term" value="F:phosphatidylinositol-4,5-bisphosphate 5-phosphatase activity"/>
    <property type="evidence" value="ECO:0007669"/>
    <property type="project" value="UniProtKB-EC"/>
</dbReference>
<comment type="similarity">
    <text evidence="3">In the central section; belongs to the inositol 1,4,5-trisphosphate 5-phosphatase family.</text>
</comment>
<evidence type="ECO:0000256" key="9">
    <source>
        <dbReference type="SAM" id="MobiDB-lite"/>
    </source>
</evidence>
<dbReference type="GO" id="GO:0015031">
    <property type="term" value="P:protein transport"/>
    <property type="evidence" value="ECO:0007669"/>
    <property type="project" value="UniProtKB-KW"/>
</dbReference>
<dbReference type="VEuPathDB" id="FungiDB:TREMEDRAFT_39318"/>
<dbReference type="EC" id="3.1.3.36" evidence="4"/>
<evidence type="ECO:0000313" key="11">
    <source>
        <dbReference type="EMBL" id="RXK35884.1"/>
    </source>
</evidence>
<dbReference type="Gene3D" id="3.60.10.10">
    <property type="entry name" value="Endonuclease/exonuclease/phosphatase"/>
    <property type="match status" value="1"/>
</dbReference>
<feature type="compositionally biased region" description="Low complexity" evidence="9">
    <location>
        <begin position="1152"/>
        <end position="1173"/>
    </location>
</feature>
<dbReference type="GO" id="GO:0005737">
    <property type="term" value="C:cytoplasm"/>
    <property type="evidence" value="ECO:0007669"/>
    <property type="project" value="UniProtKB-SubCell"/>
</dbReference>
<organism evidence="11 12">
    <name type="scientific">Tremella mesenterica</name>
    <name type="common">Jelly fungus</name>
    <dbReference type="NCBI Taxonomy" id="5217"/>
    <lineage>
        <taxon>Eukaryota</taxon>
        <taxon>Fungi</taxon>
        <taxon>Dikarya</taxon>
        <taxon>Basidiomycota</taxon>
        <taxon>Agaricomycotina</taxon>
        <taxon>Tremellomycetes</taxon>
        <taxon>Tremellales</taxon>
        <taxon>Tremellaceae</taxon>
        <taxon>Tremella</taxon>
    </lineage>
</organism>
<dbReference type="AlphaFoldDB" id="A0A4Q1BDF4"/>
<dbReference type="PANTHER" id="PTHR11200">
    <property type="entry name" value="INOSITOL 5-PHOSPHATASE"/>
    <property type="match status" value="1"/>
</dbReference>